<proteinExistence type="inferred from homology"/>
<dbReference type="InterPro" id="IPR004843">
    <property type="entry name" value="Calcineurin-like_PHP"/>
</dbReference>
<keyword evidence="2" id="KW-0547">Nucleotide-binding</keyword>
<dbReference type="InterPro" id="IPR029052">
    <property type="entry name" value="Metallo-depent_PP-like"/>
</dbReference>
<dbReference type="InterPro" id="IPR008334">
    <property type="entry name" value="5'-Nucleotdase_C"/>
</dbReference>
<dbReference type="OrthoDB" id="9793179at2"/>
<dbReference type="GO" id="GO:0000166">
    <property type="term" value="F:nucleotide binding"/>
    <property type="evidence" value="ECO:0007669"/>
    <property type="project" value="UniProtKB-KW"/>
</dbReference>
<dbReference type="InterPro" id="IPR006146">
    <property type="entry name" value="5'-Nucleotdase_CS"/>
</dbReference>
<dbReference type="PRINTS" id="PR01607">
    <property type="entry name" value="APYRASEFAMLY"/>
</dbReference>
<accession>A0A559K5I2</accession>
<comment type="caution">
    <text evidence="5">The sequence shown here is derived from an EMBL/GenBank/DDBJ whole genome shotgun (WGS) entry which is preliminary data.</text>
</comment>
<dbReference type="SUPFAM" id="SSF56300">
    <property type="entry name" value="Metallo-dependent phosphatases"/>
    <property type="match status" value="1"/>
</dbReference>
<dbReference type="RefSeq" id="WP_144851740.1">
    <property type="nucleotide sequence ID" value="NZ_VNJI01000037.1"/>
</dbReference>
<dbReference type="InterPro" id="IPR006179">
    <property type="entry name" value="5_nucleotidase/apyrase"/>
</dbReference>
<sequence length="480" mass="52756">MNKTNSIRLRIVHTNDIHSRFEAMPAIASIVDSLRSEAGAERTLTLDIGDHIDRMWPATEGTRGRANIAVMNATGYDAVTIGNNEGLTYSSEVLSELYGRHAEFAVVLDNMREAQSGEVPAWAKPAHIIEKAGVRFGLIGVTARFTDFYRLLGWDIEDPFEAVRLAVEALQPQTDLIIVMSHLGLRNDERLAAEVPGIDLILGGHTHHLLEQPLLIGDTHICAAGKFGQYVGVVDVDWDPQSRLRAGLTARVIPAAEAPQMTAVKQLIERFAGEAAEVLDQEAVRLSDAIAVDWYEESPLGNLLAAGLRRRTGAEIGLVNAGQLLKGLPAGAISAGMLLELCPSPINPCRLKLTGAQLIQALEESLLPEFQEKPIYGFGFRGKVLGSLSVDGMEIEYEPQGEPYHKVRSIRVGAEHLVPEREYTVGMIDMFTFGIGYMSLSQGTKIEYFLPEFLRDVLLRELKSPQAIVESRAKRYTKLL</sequence>
<dbReference type="GO" id="GO:0008768">
    <property type="term" value="F:UDP-sugar diphosphatase activity"/>
    <property type="evidence" value="ECO:0007669"/>
    <property type="project" value="TreeGrafter"/>
</dbReference>
<keyword evidence="2" id="KW-0378">Hydrolase</keyword>
<dbReference type="Gene3D" id="3.60.21.10">
    <property type="match status" value="1"/>
</dbReference>
<name>A0A559K5I2_9BACL</name>
<feature type="domain" description="Calcineurin-like phosphoesterase" evidence="3">
    <location>
        <begin position="9"/>
        <end position="208"/>
    </location>
</feature>
<dbReference type="CDD" id="cd00845">
    <property type="entry name" value="MPP_UshA_N_like"/>
    <property type="match status" value="1"/>
</dbReference>
<evidence type="ECO:0000256" key="1">
    <source>
        <dbReference type="ARBA" id="ARBA00022729"/>
    </source>
</evidence>
<protein>
    <submittedName>
        <fullName evidence="5">Bifunctional metallophosphatase/5'-nucleotidase</fullName>
    </submittedName>
</protein>
<organism evidence="5 6">
    <name type="scientific">Paenibacillus cremeus</name>
    <dbReference type="NCBI Taxonomy" id="2163881"/>
    <lineage>
        <taxon>Bacteria</taxon>
        <taxon>Bacillati</taxon>
        <taxon>Bacillota</taxon>
        <taxon>Bacilli</taxon>
        <taxon>Bacillales</taxon>
        <taxon>Paenibacillaceae</taxon>
        <taxon>Paenibacillus</taxon>
    </lineage>
</organism>
<dbReference type="Proteomes" id="UP000317036">
    <property type="component" value="Unassembled WGS sequence"/>
</dbReference>
<evidence type="ECO:0000313" key="5">
    <source>
        <dbReference type="EMBL" id="TVY07401.1"/>
    </source>
</evidence>
<evidence type="ECO:0000259" key="3">
    <source>
        <dbReference type="Pfam" id="PF00149"/>
    </source>
</evidence>
<dbReference type="Pfam" id="PF02872">
    <property type="entry name" value="5_nucleotid_C"/>
    <property type="match status" value="1"/>
</dbReference>
<feature type="domain" description="5'-Nucleotidase C-terminal" evidence="4">
    <location>
        <begin position="292"/>
        <end position="430"/>
    </location>
</feature>
<evidence type="ECO:0000256" key="2">
    <source>
        <dbReference type="RuleBase" id="RU362119"/>
    </source>
</evidence>
<dbReference type="Gene3D" id="3.90.780.10">
    <property type="entry name" value="5'-Nucleotidase, C-terminal domain"/>
    <property type="match status" value="1"/>
</dbReference>
<dbReference type="GO" id="GO:0009166">
    <property type="term" value="P:nucleotide catabolic process"/>
    <property type="evidence" value="ECO:0007669"/>
    <property type="project" value="InterPro"/>
</dbReference>
<dbReference type="GO" id="GO:0030288">
    <property type="term" value="C:outer membrane-bounded periplasmic space"/>
    <property type="evidence" value="ECO:0007669"/>
    <property type="project" value="TreeGrafter"/>
</dbReference>
<dbReference type="Pfam" id="PF00149">
    <property type="entry name" value="Metallophos"/>
    <property type="match status" value="1"/>
</dbReference>
<keyword evidence="6" id="KW-1185">Reference proteome</keyword>
<evidence type="ECO:0000259" key="4">
    <source>
        <dbReference type="Pfam" id="PF02872"/>
    </source>
</evidence>
<dbReference type="InterPro" id="IPR036907">
    <property type="entry name" value="5'-Nucleotdase_C_sf"/>
</dbReference>
<comment type="similarity">
    <text evidence="2">Belongs to the 5'-nucleotidase family.</text>
</comment>
<keyword evidence="1" id="KW-0732">Signal</keyword>
<dbReference type="PANTHER" id="PTHR11575:SF23">
    <property type="entry name" value="5-NUCLEOTIDASE FAMILY PROTEIN"/>
    <property type="match status" value="1"/>
</dbReference>
<dbReference type="AlphaFoldDB" id="A0A559K5I2"/>
<dbReference type="PANTHER" id="PTHR11575">
    <property type="entry name" value="5'-NUCLEOTIDASE-RELATED"/>
    <property type="match status" value="1"/>
</dbReference>
<reference evidence="5 6" key="1">
    <citation type="submission" date="2019-07" db="EMBL/GenBank/DDBJ databases">
        <authorList>
            <person name="Kim J."/>
        </authorList>
    </citation>
    <scope>NUCLEOTIDE SEQUENCE [LARGE SCALE GENOMIC DNA]</scope>
    <source>
        <strain evidence="5 6">JC52</strain>
    </source>
</reference>
<evidence type="ECO:0000313" key="6">
    <source>
        <dbReference type="Proteomes" id="UP000317036"/>
    </source>
</evidence>
<dbReference type="SUPFAM" id="SSF55816">
    <property type="entry name" value="5'-nucleotidase (syn. UDP-sugar hydrolase), C-terminal domain"/>
    <property type="match status" value="1"/>
</dbReference>
<dbReference type="GO" id="GO:0046872">
    <property type="term" value="F:metal ion binding"/>
    <property type="evidence" value="ECO:0007669"/>
    <property type="project" value="InterPro"/>
</dbReference>
<gene>
    <name evidence="5" type="ORF">FPZ49_23860</name>
</gene>
<dbReference type="EMBL" id="VNJI01000037">
    <property type="protein sequence ID" value="TVY07401.1"/>
    <property type="molecule type" value="Genomic_DNA"/>
</dbReference>
<dbReference type="GO" id="GO:0008253">
    <property type="term" value="F:5'-nucleotidase activity"/>
    <property type="evidence" value="ECO:0007669"/>
    <property type="project" value="TreeGrafter"/>
</dbReference>
<dbReference type="PROSITE" id="PS00785">
    <property type="entry name" value="5_NUCLEOTIDASE_1"/>
    <property type="match status" value="1"/>
</dbReference>